<dbReference type="GO" id="GO:0061522">
    <property type="term" value="F:1,4-dihydroxy-2-naphthoyl-CoA thioesterase activity"/>
    <property type="evidence" value="ECO:0007669"/>
    <property type="project" value="TreeGrafter"/>
</dbReference>
<keyword evidence="2" id="KW-0378">Hydrolase</keyword>
<dbReference type="STRING" id="53346.A5802_001073"/>
<dbReference type="Gene3D" id="3.10.129.10">
    <property type="entry name" value="Hotdog Thioesterase"/>
    <property type="match status" value="1"/>
</dbReference>
<dbReference type="Proteomes" id="UP000509460">
    <property type="component" value="Chromosome"/>
</dbReference>
<evidence type="ECO:0000256" key="2">
    <source>
        <dbReference type="ARBA" id="ARBA00022801"/>
    </source>
</evidence>
<protein>
    <submittedName>
        <fullName evidence="6">Aromatic compound catabolic protein</fullName>
    </submittedName>
    <submittedName>
        <fullName evidence="5">PaaI family thioesterase</fullName>
    </submittedName>
    <submittedName>
        <fullName evidence="4">Uncharacterized protein, possibly involved in aromatic compounds catabolism</fullName>
    </submittedName>
</protein>
<evidence type="ECO:0000259" key="3">
    <source>
        <dbReference type="Pfam" id="PF03061"/>
    </source>
</evidence>
<dbReference type="SUPFAM" id="SSF54637">
    <property type="entry name" value="Thioesterase/thiol ester dehydrase-isomerase"/>
    <property type="match status" value="1"/>
</dbReference>
<reference evidence="4 8" key="2">
    <citation type="submission" date="2019-07" db="EMBL/GenBank/DDBJ databases">
        <title>antibiotic susceptibility of plant-derived lactic acid bacteria.</title>
        <authorList>
            <person name="Sugiyama M."/>
            <person name="Noda M."/>
        </authorList>
    </citation>
    <scope>NUCLEOTIDE SEQUENCE [LARGE SCALE GENOMIC DNA]</scope>
    <source>
        <strain evidence="4 8">15-1A</strain>
    </source>
</reference>
<feature type="domain" description="Thioesterase" evidence="3">
    <location>
        <begin position="33"/>
        <end position="108"/>
    </location>
</feature>
<evidence type="ECO:0000313" key="4">
    <source>
        <dbReference type="EMBL" id="BBM13314.1"/>
    </source>
</evidence>
<dbReference type="Proteomes" id="UP000189299">
    <property type="component" value="Unassembled WGS sequence"/>
</dbReference>
<reference evidence="5 9" key="3">
    <citation type="submission" date="2020-04" db="EMBL/GenBank/DDBJ databases">
        <authorList>
            <person name="Abaymova A."/>
            <person name="Teymurazov M."/>
            <person name="Tazyna O."/>
            <person name="Chatushin Y."/>
            <person name="Svetoch E."/>
            <person name="Pereligyn V."/>
            <person name="Pohylenko V."/>
            <person name="Platonov M."/>
            <person name="Kartsev N."/>
            <person name="Skryabin Y."/>
            <person name="Sizova A."/>
            <person name="Solomentsev V."/>
            <person name="Kislichkina A."/>
            <person name="Bogun A."/>
        </authorList>
    </citation>
    <scope>NUCLEOTIDE SEQUENCE [LARGE SCALE GENOMIC DNA]</scope>
    <source>
        <strain evidence="5">SCPM-O-B-8398</strain>
        <strain evidence="9">SCPM-O-B-8398 (E28)</strain>
    </source>
</reference>
<dbReference type="Pfam" id="PF03061">
    <property type="entry name" value="4HBT"/>
    <property type="match status" value="1"/>
</dbReference>
<evidence type="ECO:0000313" key="9">
    <source>
        <dbReference type="Proteomes" id="UP000557857"/>
    </source>
</evidence>
<dbReference type="GO" id="GO:0005829">
    <property type="term" value="C:cytosol"/>
    <property type="evidence" value="ECO:0007669"/>
    <property type="project" value="TreeGrafter"/>
</dbReference>
<dbReference type="InterPro" id="IPR029069">
    <property type="entry name" value="HotDog_dom_sf"/>
</dbReference>
<dbReference type="AlphaFoldDB" id="A0A1V2UKR5"/>
<dbReference type="InterPro" id="IPR003736">
    <property type="entry name" value="PAAI_dom"/>
</dbReference>
<gene>
    <name evidence="6" type="ORF">BTN92_04060</name>
    <name evidence="4" type="ORF">EM151A_0072</name>
    <name evidence="5" type="ORF">HI921_08175</name>
</gene>
<accession>A0A1V2UKR5</accession>
<dbReference type="CDD" id="cd03443">
    <property type="entry name" value="PaaI_thioesterase"/>
    <property type="match status" value="1"/>
</dbReference>
<evidence type="ECO:0000313" key="7">
    <source>
        <dbReference type="Proteomes" id="UP000189299"/>
    </source>
</evidence>
<evidence type="ECO:0000313" key="8">
    <source>
        <dbReference type="Proteomes" id="UP000509460"/>
    </source>
</evidence>
<dbReference type="EMBL" id="MSTR01000003">
    <property type="protein sequence ID" value="ONN44020.1"/>
    <property type="molecule type" value="Genomic_DNA"/>
</dbReference>
<dbReference type="EMBL" id="JABCAG010000020">
    <property type="protein sequence ID" value="NMP58440.1"/>
    <property type="molecule type" value="Genomic_DNA"/>
</dbReference>
<evidence type="ECO:0000313" key="6">
    <source>
        <dbReference type="EMBL" id="ONN44020.1"/>
    </source>
</evidence>
<dbReference type="EMBL" id="AP019810">
    <property type="protein sequence ID" value="BBM13314.1"/>
    <property type="molecule type" value="Genomic_DNA"/>
</dbReference>
<organism evidence="6 7">
    <name type="scientific">Enterococcus mundtii</name>
    <dbReference type="NCBI Taxonomy" id="53346"/>
    <lineage>
        <taxon>Bacteria</taxon>
        <taxon>Bacillati</taxon>
        <taxon>Bacillota</taxon>
        <taxon>Bacilli</taxon>
        <taxon>Lactobacillales</taxon>
        <taxon>Enterococcaceae</taxon>
        <taxon>Enterococcus</taxon>
    </lineage>
</organism>
<evidence type="ECO:0000313" key="5">
    <source>
        <dbReference type="EMBL" id="NMP58440.1"/>
    </source>
</evidence>
<dbReference type="PANTHER" id="PTHR43240">
    <property type="entry name" value="1,4-DIHYDROXY-2-NAPHTHOYL-COA THIOESTERASE 1"/>
    <property type="match status" value="1"/>
</dbReference>
<sequence>MNLLDHLGIETCIVSPKEVQLTLAIDEKHHQPYGYLHGGINAVLIETACSIGANEYLQAPHFAVGIDLQVQHLNKASTGNLRVVAQPEKIGKNIHFWQATIYLDNDLKIATGQCTLMVN</sequence>
<dbReference type="RefSeq" id="WP_010735408.1">
    <property type="nucleotide sequence ID" value="NZ_AP019810.1"/>
</dbReference>
<dbReference type="Proteomes" id="UP000557857">
    <property type="component" value="Unassembled WGS sequence"/>
</dbReference>
<comment type="similarity">
    <text evidence="1">Belongs to the thioesterase PaaI family.</text>
</comment>
<evidence type="ECO:0000256" key="1">
    <source>
        <dbReference type="ARBA" id="ARBA00008324"/>
    </source>
</evidence>
<reference evidence="6 7" key="1">
    <citation type="submission" date="2016-12" db="EMBL/GenBank/DDBJ databases">
        <authorList>
            <person name="Song W.-J."/>
            <person name="Kurnit D.M."/>
        </authorList>
    </citation>
    <scope>NUCLEOTIDE SEQUENCE [LARGE SCALE GENOMIC DNA]</scope>
    <source>
        <strain evidence="6 7">CGB1038-1_S1</strain>
    </source>
</reference>
<dbReference type="PANTHER" id="PTHR43240:SF5">
    <property type="entry name" value="1,4-DIHYDROXY-2-NAPHTHOYL-COA THIOESTERASE 1"/>
    <property type="match status" value="1"/>
</dbReference>
<name>A0A1V2UKR5_ENTMU</name>
<dbReference type="NCBIfam" id="TIGR00369">
    <property type="entry name" value="unchar_dom_1"/>
    <property type="match status" value="1"/>
</dbReference>
<proteinExistence type="inferred from homology"/>
<dbReference type="OrthoDB" id="9798208at2"/>
<dbReference type="InterPro" id="IPR006683">
    <property type="entry name" value="Thioestr_dom"/>
</dbReference>